<dbReference type="PANTHER" id="PTHR43718">
    <property type="entry name" value="LON PROTEASE"/>
    <property type="match status" value="1"/>
</dbReference>
<dbReference type="GO" id="GO:0016887">
    <property type="term" value="F:ATP hydrolysis activity"/>
    <property type="evidence" value="ECO:0007669"/>
    <property type="project" value="InterPro"/>
</dbReference>
<dbReference type="Pfam" id="PF22667">
    <property type="entry name" value="Lon_lid"/>
    <property type="match status" value="1"/>
</dbReference>
<dbReference type="InterPro" id="IPR027065">
    <property type="entry name" value="Lon_Prtase"/>
</dbReference>
<evidence type="ECO:0000313" key="7">
    <source>
        <dbReference type="EMBL" id="QHU02637.1"/>
    </source>
</evidence>
<reference evidence="7" key="1">
    <citation type="journal article" date="2020" name="Nature">
        <title>Giant virus diversity and host interactions through global metagenomics.</title>
        <authorList>
            <person name="Schulz F."/>
            <person name="Roux S."/>
            <person name="Paez-Espino D."/>
            <person name="Jungbluth S."/>
            <person name="Walsh D.A."/>
            <person name="Denef V.J."/>
            <person name="McMahon K.D."/>
            <person name="Konstantinidis K.T."/>
            <person name="Eloe-Fadrosh E.A."/>
            <person name="Kyrpides N.C."/>
            <person name="Woyke T."/>
        </authorList>
    </citation>
    <scope>NUCLEOTIDE SEQUENCE</scope>
    <source>
        <strain evidence="7">GVMAG-M-3300025880-76</strain>
    </source>
</reference>
<dbReference type="SUPFAM" id="SSF52540">
    <property type="entry name" value="P-loop containing nucleoside triphosphate hydrolases"/>
    <property type="match status" value="1"/>
</dbReference>
<dbReference type="GO" id="GO:0004176">
    <property type="term" value="F:ATP-dependent peptidase activity"/>
    <property type="evidence" value="ECO:0007669"/>
    <property type="project" value="InterPro"/>
</dbReference>
<evidence type="ECO:0000259" key="6">
    <source>
        <dbReference type="PROSITE" id="PS51786"/>
    </source>
</evidence>
<organism evidence="7">
    <name type="scientific">viral metagenome</name>
    <dbReference type="NCBI Taxonomy" id="1070528"/>
    <lineage>
        <taxon>unclassified sequences</taxon>
        <taxon>metagenomes</taxon>
        <taxon>organismal metagenomes</taxon>
    </lineage>
</organism>
<dbReference type="PROSITE" id="PS51786">
    <property type="entry name" value="LON_PROTEOLYTIC"/>
    <property type="match status" value="1"/>
</dbReference>
<evidence type="ECO:0000256" key="2">
    <source>
        <dbReference type="ARBA" id="ARBA00022741"/>
    </source>
</evidence>
<dbReference type="PRINTS" id="PR00830">
    <property type="entry name" value="ENDOLAPTASE"/>
</dbReference>
<name>A0A6C0JDP0_9ZZZZ</name>
<dbReference type="InterPro" id="IPR008269">
    <property type="entry name" value="Lon_proteolytic"/>
</dbReference>
<proteinExistence type="predicted"/>
<dbReference type="GO" id="GO:0004252">
    <property type="term" value="F:serine-type endopeptidase activity"/>
    <property type="evidence" value="ECO:0007669"/>
    <property type="project" value="InterPro"/>
</dbReference>
<dbReference type="Gene3D" id="3.40.50.300">
    <property type="entry name" value="P-loop containing nucleotide triphosphate hydrolases"/>
    <property type="match status" value="1"/>
</dbReference>
<dbReference type="SUPFAM" id="SSF54211">
    <property type="entry name" value="Ribosomal protein S5 domain 2-like"/>
    <property type="match status" value="1"/>
</dbReference>
<dbReference type="InterPro" id="IPR027417">
    <property type="entry name" value="P-loop_NTPase"/>
</dbReference>
<dbReference type="SMART" id="SM00382">
    <property type="entry name" value="AAA"/>
    <property type="match status" value="1"/>
</dbReference>
<evidence type="ECO:0000256" key="1">
    <source>
        <dbReference type="ARBA" id="ARBA00022670"/>
    </source>
</evidence>
<dbReference type="InterPro" id="IPR003593">
    <property type="entry name" value="AAA+_ATPase"/>
</dbReference>
<dbReference type="EMBL" id="MN740361">
    <property type="protein sequence ID" value="QHU02637.1"/>
    <property type="molecule type" value="Genomic_DNA"/>
</dbReference>
<evidence type="ECO:0000256" key="5">
    <source>
        <dbReference type="ARBA" id="ARBA00022840"/>
    </source>
</evidence>
<dbReference type="AlphaFoldDB" id="A0A6C0JDP0"/>
<protein>
    <recommendedName>
        <fullName evidence="6">Lon proteolytic domain-containing protein</fullName>
    </recommendedName>
</protein>
<dbReference type="InterPro" id="IPR020568">
    <property type="entry name" value="Ribosomal_Su5_D2-typ_SF"/>
</dbReference>
<dbReference type="Pfam" id="PF05362">
    <property type="entry name" value="Lon_C"/>
    <property type="match status" value="1"/>
</dbReference>
<dbReference type="InterPro" id="IPR054594">
    <property type="entry name" value="Lon_lid"/>
</dbReference>
<keyword evidence="5" id="KW-0067">ATP-binding</keyword>
<dbReference type="InterPro" id="IPR003959">
    <property type="entry name" value="ATPase_AAA_core"/>
</dbReference>
<dbReference type="GO" id="GO:0006515">
    <property type="term" value="P:protein quality control for misfolded or incompletely synthesized proteins"/>
    <property type="evidence" value="ECO:0007669"/>
    <property type="project" value="TreeGrafter"/>
</dbReference>
<evidence type="ECO:0000256" key="4">
    <source>
        <dbReference type="ARBA" id="ARBA00022825"/>
    </source>
</evidence>
<dbReference type="Pfam" id="PF00004">
    <property type="entry name" value="AAA"/>
    <property type="match status" value="1"/>
</dbReference>
<keyword evidence="1" id="KW-0645">Protease</keyword>
<keyword evidence="3" id="KW-0378">Hydrolase</keyword>
<keyword evidence="4" id="KW-0720">Serine protease</keyword>
<accession>A0A6C0JDP0</accession>
<sequence>MDDSMSCLKRSGGEYVKIYANVKTYQEILTRLCIMLEEQSINDYISRQDCMLAHEDLDALAVSINEVFNMVVLGVDIDELLVKLQEINVSLSVFMKCYGSSTLDDLLHVCLGTPYLTKINNNAHYRDCISRFIKPLGYKVISHDHVKVSRTKKGSIGKGGILEDINIADTSKTLDIFDMTKFKRETFNLKLNGIKVVFQNEEKGECIIVHGYMSKIPVNYLLSSEVLIKKDDIYDNVPTQDAFHTPSFKLFMECLSLKELLIYSSNEIYEIFIGYKSNVKDIKQKPVAKLTREFMTGDLFEQRQYIFQMLIFSDDFELQFLSYLLYDLLSLDDKTSIDSKDQQNMYDSLPTKLKQTFRNAMKETIEYTLKLSNGDIHNNLPLEQRICLLKTNENVKEKAMVKVKELKSKTEDSGSKARQYLDGLLKIPFGIFRTEPIFNVMGHNIANFDKFLKSDIYDKSIYEIPIKDEYNPTEIMVHSKIYRDKYIELQTKQAMVKELHDRVMCLTNKSILLEILSDIGILNSDVGGSLHIPYYADTYSSKELSDVLINVIELNEKHKGMIDDIVEKQLSKYKTDYEIPFIQDIVKSSNEVSSYFTDVRKSLDDAVYGHKEAKFQIERIVGQWINGKMSGYCFGFEGPPGVGKTSMAKRGISHCLKDENGVPRPFTFIAIGGSSNGATLDGHNYTYVGSMWGKIVDVLMETKCMNPIIFIDEVDKVSRTETGREIIGILTHLVDPTQNDAFQDKYFSGIDLDLSKVLFIFSYNDVELMDRILLDRIHRIKFKHITIDEKLIICNKHMLPEILAKMGQVGNITFTDEVLVYLISTYTSEAGVRKLKEILFEIVGEINIELLRDPHLTQLPIIVTKEMISEKYLKQRYKARPKLIHTSNAVGIINGLWANAMGKGGIIQIEAKYMLSDKLFELKLTGMQGDVMKESMNVAKTLTWERIEDKDRERLLKEMDGCKTQGVHIHCPEGAVPKDGPSAGTAITVVMYSLLTRKKIRNNLAITGEINLQGCVTAIGGLDLKILGGIEAGVKTFLFPSENKEDFDNFINELENKNVIDGITFHPISSIEEALKYAIEE</sequence>
<dbReference type="PANTHER" id="PTHR43718:SF2">
    <property type="entry name" value="LON PROTEASE HOMOLOG, MITOCHONDRIAL"/>
    <property type="match status" value="1"/>
</dbReference>
<dbReference type="Gene3D" id="1.10.8.60">
    <property type="match status" value="1"/>
</dbReference>
<keyword evidence="2" id="KW-0547">Nucleotide-binding</keyword>
<dbReference type="InterPro" id="IPR014721">
    <property type="entry name" value="Ribsml_uS5_D2-typ_fold_subgr"/>
</dbReference>
<feature type="domain" description="Lon proteolytic" evidence="6">
    <location>
        <begin position="887"/>
        <end position="1081"/>
    </location>
</feature>
<evidence type="ECO:0000256" key="3">
    <source>
        <dbReference type="ARBA" id="ARBA00022801"/>
    </source>
</evidence>
<dbReference type="Gene3D" id="3.30.230.10">
    <property type="match status" value="1"/>
</dbReference>
<dbReference type="GO" id="GO:0005524">
    <property type="term" value="F:ATP binding"/>
    <property type="evidence" value="ECO:0007669"/>
    <property type="project" value="UniProtKB-KW"/>
</dbReference>